<sequence length="455" mass="51798">MESNQASFKIIHPRAAGIDVGSRSHLVAIDQNKDNVREFGVYTKDHQQLIDHLHLHNITTIAMESTGSYWQTLFNALQQAGFEVLLVGGNQTKNVKGRKTDVIACIWIQKLHSLGLLSGSLLLSDTFQQLCTYYYHRLHLVQQSARYSNKMQKALRLMNIRLDVVLNDITGQSGMAVIEAILAGHREADQLVLLVSDRVKKLRQEIANALQGWWREELLFELQASLDFYRLYEGKIKECDQIIGMFLIKYAPPVEITVDEKKQLKAHRKRADKHAPSFNLSHLAYQYFQTDLFAVSGISYNTVLCLLTSLGHDIHKFPNAKSFACWLGLVPNNKVSGGKVISNRRPSGRSYIAKALRHAANSIGNQKDHELTPFFKRIAFKKGRVAAIIATARKLAVIIWNMITKVEAYHKERVEMNQEKQRTMKLKHLDKKLHALQLTKEELARLFVKHSLSVG</sequence>
<dbReference type="EMBL" id="WPIN01000003">
    <property type="protein sequence ID" value="MVM30450.1"/>
    <property type="molecule type" value="Genomic_DNA"/>
</dbReference>
<dbReference type="NCBIfam" id="NF033542">
    <property type="entry name" value="transpos_IS110"/>
    <property type="match status" value="1"/>
</dbReference>
<evidence type="ECO:0000313" key="4">
    <source>
        <dbReference type="Proteomes" id="UP000436006"/>
    </source>
</evidence>
<dbReference type="InterPro" id="IPR002525">
    <property type="entry name" value="Transp_IS110-like_N"/>
</dbReference>
<dbReference type="InterPro" id="IPR003346">
    <property type="entry name" value="Transposase_20"/>
</dbReference>
<accession>A0A7K1S9J9</accession>
<dbReference type="GO" id="GO:0004803">
    <property type="term" value="F:transposase activity"/>
    <property type="evidence" value="ECO:0007669"/>
    <property type="project" value="InterPro"/>
</dbReference>
<dbReference type="PANTHER" id="PTHR33055:SF13">
    <property type="entry name" value="TRANSPOSASE"/>
    <property type="match status" value="1"/>
</dbReference>
<dbReference type="Proteomes" id="UP000436006">
    <property type="component" value="Unassembled WGS sequence"/>
</dbReference>
<dbReference type="GO" id="GO:0003677">
    <property type="term" value="F:DNA binding"/>
    <property type="evidence" value="ECO:0007669"/>
    <property type="project" value="InterPro"/>
</dbReference>
<evidence type="ECO:0000313" key="3">
    <source>
        <dbReference type="EMBL" id="MVM30450.1"/>
    </source>
</evidence>
<feature type="domain" description="Transposase IS110-like N-terminal" evidence="1">
    <location>
        <begin position="16"/>
        <end position="158"/>
    </location>
</feature>
<feature type="domain" description="Transposase IS116/IS110/IS902 C-terminal" evidence="2">
    <location>
        <begin position="294"/>
        <end position="364"/>
    </location>
</feature>
<comment type="caution">
    <text evidence="3">The sequence shown here is derived from an EMBL/GenBank/DDBJ whole genome shotgun (WGS) entry which is preliminary data.</text>
</comment>
<name>A0A7K1S9J9_9BACT</name>
<dbReference type="RefSeq" id="WP_157584679.1">
    <property type="nucleotide sequence ID" value="NZ_WPIN01000003.1"/>
</dbReference>
<gene>
    <name evidence="3" type="ORF">GO755_10430</name>
</gene>
<keyword evidence="4" id="KW-1185">Reference proteome</keyword>
<evidence type="ECO:0000259" key="1">
    <source>
        <dbReference type="Pfam" id="PF01548"/>
    </source>
</evidence>
<organism evidence="3 4">
    <name type="scientific">Spirosoma arboris</name>
    <dbReference type="NCBI Taxonomy" id="2682092"/>
    <lineage>
        <taxon>Bacteria</taxon>
        <taxon>Pseudomonadati</taxon>
        <taxon>Bacteroidota</taxon>
        <taxon>Cytophagia</taxon>
        <taxon>Cytophagales</taxon>
        <taxon>Cytophagaceae</taxon>
        <taxon>Spirosoma</taxon>
    </lineage>
</organism>
<dbReference type="PANTHER" id="PTHR33055">
    <property type="entry name" value="TRANSPOSASE FOR INSERTION SEQUENCE ELEMENT IS1111A"/>
    <property type="match status" value="1"/>
</dbReference>
<dbReference type="AlphaFoldDB" id="A0A7K1S9J9"/>
<protein>
    <submittedName>
        <fullName evidence="3">IS110 family transposase</fullName>
    </submittedName>
</protein>
<dbReference type="Pfam" id="PF02371">
    <property type="entry name" value="Transposase_20"/>
    <property type="match status" value="1"/>
</dbReference>
<reference evidence="3 4" key="1">
    <citation type="submission" date="2019-12" db="EMBL/GenBank/DDBJ databases">
        <title>Spirosoma sp. HMF4905 genome sequencing and assembly.</title>
        <authorList>
            <person name="Kang H."/>
            <person name="Cha I."/>
            <person name="Kim H."/>
            <person name="Joh K."/>
        </authorList>
    </citation>
    <scope>NUCLEOTIDE SEQUENCE [LARGE SCALE GENOMIC DNA]</scope>
    <source>
        <strain evidence="3 4">HMF4905</strain>
    </source>
</reference>
<evidence type="ECO:0000259" key="2">
    <source>
        <dbReference type="Pfam" id="PF02371"/>
    </source>
</evidence>
<dbReference type="InterPro" id="IPR047650">
    <property type="entry name" value="Transpos_IS110"/>
</dbReference>
<proteinExistence type="predicted"/>
<dbReference type="GO" id="GO:0006313">
    <property type="term" value="P:DNA transposition"/>
    <property type="evidence" value="ECO:0007669"/>
    <property type="project" value="InterPro"/>
</dbReference>
<dbReference type="Pfam" id="PF01548">
    <property type="entry name" value="DEDD_Tnp_IS110"/>
    <property type="match status" value="1"/>
</dbReference>